<keyword evidence="4" id="KW-0547">Nucleotide-binding</keyword>
<dbReference type="EMBL" id="JAHLQL010000002">
    <property type="protein sequence ID" value="MBU5591924.1"/>
    <property type="molecule type" value="Genomic_DNA"/>
</dbReference>
<dbReference type="PROSITE" id="PS50893">
    <property type="entry name" value="ABC_TRANSPORTER_2"/>
    <property type="match status" value="1"/>
</dbReference>
<keyword evidence="2" id="KW-0813">Transport</keyword>
<comment type="caution">
    <text evidence="4">The sequence shown here is derived from an EMBL/GenBank/DDBJ whole genome shotgun (WGS) entry which is preliminary data.</text>
</comment>
<evidence type="ECO:0000313" key="5">
    <source>
        <dbReference type="Proteomes" id="UP000736583"/>
    </source>
</evidence>
<dbReference type="Proteomes" id="UP000736583">
    <property type="component" value="Unassembled WGS sequence"/>
</dbReference>
<dbReference type="InterPro" id="IPR003439">
    <property type="entry name" value="ABC_transporter-like_ATP-bd"/>
</dbReference>
<name>A0ABS6F221_9CLOT</name>
<dbReference type="PANTHER" id="PTHR43335">
    <property type="entry name" value="ABC TRANSPORTER, ATP-BINDING PROTEIN"/>
    <property type="match status" value="1"/>
</dbReference>
<proteinExistence type="inferred from homology"/>
<dbReference type="GO" id="GO:0005524">
    <property type="term" value="F:ATP binding"/>
    <property type="evidence" value="ECO:0007669"/>
    <property type="project" value="UniProtKB-KW"/>
</dbReference>
<dbReference type="PANTHER" id="PTHR43335:SF8">
    <property type="entry name" value="ABC TRANSPORTER, ATP-BINDING PROTEIN"/>
    <property type="match status" value="1"/>
</dbReference>
<reference evidence="4 5" key="1">
    <citation type="submission" date="2021-06" db="EMBL/GenBank/DDBJ databases">
        <authorList>
            <person name="Sun Q."/>
            <person name="Li D."/>
        </authorList>
    </citation>
    <scope>NUCLEOTIDE SEQUENCE [LARGE SCALE GENOMIC DNA]</scope>
    <source>
        <strain evidence="4 5">MSJ-4</strain>
    </source>
</reference>
<evidence type="ECO:0000256" key="1">
    <source>
        <dbReference type="ARBA" id="ARBA00005417"/>
    </source>
</evidence>
<comment type="similarity">
    <text evidence="1">Belongs to the ABC transporter superfamily.</text>
</comment>
<dbReference type="InterPro" id="IPR003593">
    <property type="entry name" value="AAA+_ATPase"/>
</dbReference>
<gene>
    <name evidence="4" type="ORF">KQI89_09105</name>
</gene>
<protein>
    <submittedName>
        <fullName evidence="4">ATP-binding cassette domain-containing protein</fullName>
    </submittedName>
</protein>
<evidence type="ECO:0000313" key="4">
    <source>
        <dbReference type="EMBL" id="MBU5591924.1"/>
    </source>
</evidence>
<accession>A0ABS6F221</accession>
<sequence>MSSVLKTYNLTKSYKNTNVVNKLNMSIEKGDIYGFIGKDGAGKTTTIKMITGLVKPTRGQINLLGDINRNKQVENFKRIGAIIEYPGSYGNLSAEENLKIHKKLMGIKDKSSIKETLKMVGLEDVGRKPVRKFSLGMKQRLGIARVLLHKPEFIILDEPTNGLDPVGIKEIREIILELNSKREITFLISSNSLSEVEEMVNKVGIMRKGNLLEEISYDEIQKKNLTGGKASA</sequence>
<dbReference type="PROSITE" id="PS00211">
    <property type="entry name" value="ABC_TRANSPORTER_1"/>
    <property type="match status" value="1"/>
</dbReference>
<dbReference type="RefSeq" id="WP_216456838.1">
    <property type="nucleotide sequence ID" value="NZ_JAHLQL010000002.1"/>
</dbReference>
<keyword evidence="4" id="KW-0067">ATP-binding</keyword>
<feature type="domain" description="ABC transporter" evidence="3">
    <location>
        <begin position="5"/>
        <end position="232"/>
    </location>
</feature>
<keyword evidence="5" id="KW-1185">Reference proteome</keyword>
<dbReference type="SMART" id="SM00382">
    <property type="entry name" value="AAA"/>
    <property type="match status" value="1"/>
</dbReference>
<dbReference type="Pfam" id="PF00005">
    <property type="entry name" value="ABC_tran"/>
    <property type="match status" value="1"/>
</dbReference>
<organism evidence="4 5">
    <name type="scientific">Clostridium simiarum</name>
    <dbReference type="NCBI Taxonomy" id="2841506"/>
    <lineage>
        <taxon>Bacteria</taxon>
        <taxon>Bacillati</taxon>
        <taxon>Bacillota</taxon>
        <taxon>Clostridia</taxon>
        <taxon>Eubacteriales</taxon>
        <taxon>Clostridiaceae</taxon>
        <taxon>Clostridium</taxon>
    </lineage>
</organism>
<evidence type="ECO:0000256" key="2">
    <source>
        <dbReference type="ARBA" id="ARBA00022448"/>
    </source>
</evidence>
<dbReference type="InterPro" id="IPR017871">
    <property type="entry name" value="ABC_transporter-like_CS"/>
</dbReference>
<evidence type="ECO:0000259" key="3">
    <source>
        <dbReference type="PROSITE" id="PS50893"/>
    </source>
</evidence>